<name>A0A239PQW0_9RHOB</name>
<dbReference type="Proteomes" id="UP000198307">
    <property type="component" value="Unassembled WGS sequence"/>
</dbReference>
<protein>
    <submittedName>
        <fullName evidence="2">Uncharacterized protein</fullName>
    </submittedName>
</protein>
<evidence type="ECO:0000256" key="1">
    <source>
        <dbReference type="SAM" id="MobiDB-lite"/>
    </source>
</evidence>
<keyword evidence="3" id="KW-1185">Reference proteome</keyword>
<dbReference type="RefSeq" id="WP_089343341.1">
    <property type="nucleotide sequence ID" value="NZ_CP067129.1"/>
</dbReference>
<dbReference type="AlphaFoldDB" id="A0A239PQW0"/>
<accession>A0A239PQW0</accession>
<dbReference type="EMBL" id="FZQB01000003">
    <property type="protein sequence ID" value="SNT72530.1"/>
    <property type="molecule type" value="Genomic_DNA"/>
</dbReference>
<feature type="region of interest" description="Disordered" evidence="1">
    <location>
        <begin position="47"/>
        <end position="70"/>
    </location>
</feature>
<evidence type="ECO:0000313" key="3">
    <source>
        <dbReference type="Proteomes" id="UP000198307"/>
    </source>
</evidence>
<gene>
    <name evidence="2" type="ORF">SAMN05444959_10327</name>
</gene>
<sequence>MKRMFDRTFGRVLNMDDIRAMIGSRIAAGSDHRLGRAWREQVVGPGRQMSRPLTSHSFKENNMRPSRMIPGNVARSATTDAFGKAGRSPVKLSIAMDMAVPS</sequence>
<reference evidence="2 3" key="1">
    <citation type="submission" date="2017-07" db="EMBL/GenBank/DDBJ databases">
        <authorList>
            <person name="Sun Z.S."/>
            <person name="Albrecht U."/>
            <person name="Echele G."/>
            <person name="Lee C.C."/>
        </authorList>
    </citation>
    <scope>NUCLEOTIDE SEQUENCE [LARGE SCALE GENOMIC DNA]</scope>
    <source>
        <strain evidence="2 3">DSM 14827</strain>
    </source>
</reference>
<proteinExistence type="predicted"/>
<organism evidence="2 3">
    <name type="scientific">Paracoccus seriniphilus</name>
    <dbReference type="NCBI Taxonomy" id="184748"/>
    <lineage>
        <taxon>Bacteria</taxon>
        <taxon>Pseudomonadati</taxon>
        <taxon>Pseudomonadota</taxon>
        <taxon>Alphaproteobacteria</taxon>
        <taxon>Rhodobacterales</taxon>
        <taxon>Paracoccaceae</taxon>
        <taxon>Paracoccus</taxon>
    </lineage>
</organism>
<evidence type="ECO:0000313" key="2">
    <source>
        <dbReference type="EMBL" id="SNT72530.1"/>
    </source>
</evidence>